<dbReference type="InterPro" id="IPR008201">
    <property type="entry name" value="HepT-like"/>
</dbReference>
<dbReference type="Pfam" id="PF01934">
    <property type="entry name" value="HepT-like"/>
    <property type="match status" value="1"/>
</dbReference>
<evidence type="ECO:0000313" key="6">
    <source>
        <dbReference type="Proteomes" id="UP000230790"/>
    </source>
</evidence>
<evidence type="ECO:0000256" key="4">
    <source>
        <dbReference type="ARBA" id="ARBA00024207"/>
    </source>
</evidence>
<dbReference type="InterPro" id="IPR052379">
    <property type="entry name" value="Type_VII_TA_RNase"/>
</dbReference>
<protein>
    <submittedName>
        <fullName evidence="5">DUF86 domain-containing protein</fullName>
    </submittedName>
</protein>
<dbReference type="GO" id="GO:0016787">
    <property type="term" value="F:hydrolase activity"/>
    <property type="evidence" value="ECO:0007669"/>
    <property type="project" value="UniProtKB-KW"/>
</dbReference>
<dbReference type="Gene3D" id="1.20.120.580">
    <property type="entry name" value="bsu32300-like"/>
    <property type="match status" value="1"/>
</dbReference>
<sequence length="148" mass="16584">MPIEVDPIRVRELVGAITDAIHRLRELGAMPEAEFLADFRNTESAKYLFIVATEAAIDLCNHIVSRQGGRAPESYADCFTALADLGLIDDDLSLRLRRMARFRNLLVHLYWRVDNSRVYEAIHTSLSDIEGYIRALLDRLPLGSAGAA</sequence>
<gene>
    <name evidence="5" type="ORF">CUN48_07565</name>
</gene>
<name>A0A2M8QCY0_9CHLR</name>
<reference evidence="5 6" key="1">
    <citation type="submission" date="2017-11" db="EMBL/GenBank/DDBJ databases">
        <title>Evolution of Phototrophy in the Chloroflexi Phylum Driven by Horizontal Gene Transfer.</title>
        <authorList>
            <person name="Ward L.M."/>
            <person name="Hemp J."/>
            <person name="Shih P.M."/>
            <person name="Mcglynn S.E."/>
            <person name="Fischer W."/>
        </authorList>
    </citation>
    <scope>NUCLEOTIDE SEQUENCE [LARGE SCALE GENOMIC DNA]</scope>
    <source>
        <strain evidence="5">JP3_7</strain>
    </source>
</reference>
<dbReference type="GO" id="GO:0110001">
    <property type="term" value="C:toxin-antitoxin complex"/>
    <property type="evidence" value="ECO:0007669"/>
    <property type="project" value="InterPro"/>
</dbReference>
<comment type="caution">
    <text evidence="5">The sequence shown here is derived from an EMBL/GenBank/DDBJ whole genome shotgun (WGS) entry which is preliminary data.</text>
</comment>
<comment type="similarity">
    <text evidence="4">Belongs to the HepT RNase toxin family.</text>
</comment>
<dbReference type="SUPFAM" id="SSF81593">
    <property type="entry name" value="Nucleotidyltransferase substrate binding subunit/domain"/>
    <property type="match status" value="1"/>
</dbReference>
<dbReference type="GO" id="GO:0004540">
    <property type="term" value="F:RNA nuclease activity"/>
    <property type="evidence" value="ECO:0007669"/>
    <property type="project" value="InterPro"/>
</dbReference>
<accession>A0A2M8QCY0</accession>
<dbReference type="Proteomes" id="UP000230790">
    <property type="component" value="Unassembled WGS sequence"/>
</dbReference>
<evidence type="ECO:0000256" key="2">
    <source>
        <dbReference type="ARBA" id="ARBA00022722"/>
    </source>
</evidence>
<keyword evidence="1" id="KW-1277">Toxin-antitoxin system</keyword>
<keyword evidence="2" id="KW-0540">Nuclease</keyword>
<dbReference type="EMBL" id="PGTN01000039">
    <property type="protein sequence ID" value="PJF47666.1"/>
    <property type="molecule type" value="Genomic_DNA"/>
</dbReference>
<evidence type="ECO:0000256" key="3">
    <source>
        <dbReference type="ARBA" id="ARBA00022801"/>
    </source>
</evidence>
<evidence type="ECO:0000313" key="5">
    <source>
        <dbReference type="EMBL" id="PJF47666.1"/>
    </source>
</evidence>
<dbReference type="InterPro" id="IPR037038">
    <property type="entry name" value="HepT-like_sf"/>
</dbReference>
<organism evidence="5 6">
    <name type="scientific">Candidatus Thermofonsia Clade 3 bacterium</name>
    <dbReference type="NCBI Taxonomy" id="2364212"/>
    <lineage>
        <taxon>Bacteria</taxon>
        <taxon>Bacillati</taxon>
        <taxon>Chloroflexota</taxon>
        <taxon>Candidatus Thermofontia</taxon>
        <taxon>Candidatus Thermofonsia Clade 3</taxon>
    </lineage>
</organism>
<dbReference type="PANTHER" id="PTHR33397:SF5">
    <property type="entry name" value="RNASE YUTE-RELATED"/>
    <property type="match status" value="1"/>
</dbReference>
<keyword evidence="3" id="KW-0378">Hydrolase</keyword>
<dbReference type="PANTHER" id="PTHR33397">
    <property type="entry name" value="UPF0331 PROTEIN YUTE"/>
    <property type="match status" value="1"/>
</dbReference>
<proteinExistence type="inferred from homology"/>
<dbReference type="NCBIfam" id="NF047751">
    <property type="entry name" value="HepT_toxin"/>
    <property type="match status" value="1"/>
</dbReference>
<dbReference type="AlphaFoldDB" id="A0A2M8QCY0"/>
<evidence type="ECO:0000256" key="1">
    <source>
        <dbReference type="ARBA" id="ARBA00022649"/>
    </source>
</evidence>